<dbReference type="InterPro" id="IPR054573">
    <property type="entry name" value="PP2A/SF3B1-like_HEAT"/>
</dbReference>
<feature type="repeat" description="HEAT" evidence="3">
    <location>
        <begin position="331"/>
        <end position="369"/>
    </location>
</feature>
<name>L5LBT3_MYODS</name>
<dbReference type="PROSITE" id="PS50077">
    <property type="entry name" value="HEAT_REPEAT"/>
    <property type="match status" value="9"/>
</dbReference>
<dbReference type="GO" id="GO:0000159">
    <property type="term" value="C:protein phosphatase type 2A complex"/>
    <property type="evidence" value="ECO:0007669"/>
    <property type="project" value="TreeGrafter"/>
</dbReference>
<dbReference type="PANTHER" id="PTHR10648">
    <property type="entry name" value="SERINE/THREONINE-PROTEIN PHOSPHATASE PP2A 65 KDA REGULATORY SUBUNIT"/>
    <property type="match status" value="1"/>
</dbReference>
<proteinExistence type="inferred from homology"/>
<protein>
    <submittedName>
        <fullName evidence="5">Serine/threonine-protein phosphatase 2A 65 kDa regulatory subunit A alpha isoform</fullName>
    </submittedName>
</protein>
<dbReference type="Gene3D" id="1.25.10.10">
    <property type="entry name" value="Leucine-rich Repeat Variant"/>
    <property type="match status" value="2"/>
</dbReference>
<dbReference type="Gene3D" id="6.10.140.140">
    <property type="match status" value="1"/>
</dbReference>
<keyword evidence="6" id="KW-1185">Reference proteome</keyword>
<dbReference type="AlphaFoldDB" id="L5LBT3"/>
<keyword evidence="1" id="KW-0677">Repeat</keyword>
<evidence type="ECO:0000259" key="4">
    <source>
        <dbReference type="PROSITE" id="PS50805"/>
    </source>
</evidence>
<evidence type="ECO:0000256" key="2">
    <source>
        <dbReference type="ARBA" id="ARBA00038332"/>
    </source>
</evidence>
<dbReference type="Pfam" id="PF13646">
    <property type="entry name" value="HEAT_2"/>
    <property type="match status" value="1"/>
</dbReference>
<dbReference type="PANTHER" id="PTHR10648:SF2">
    <property type="entry name" value="SERINE_THREONINE-PROTEIN PHOSPHATASE 2A 65 KDA REGULATORY SUBUNIT A ALPHA ISOFORM"/>
    <property type="match status" value="1"/>
</dbReference>
<feature type="repeat" description="HEAT" evidence="3">
    <location>
        <begin position="659"/>
        <end position="697"/>
    </location>
</feature>
<comment type="similarity">
    <text evidence="2">Belongs to the phosphatase 2A regulatory subunit A family.</text>
</comment>
<gene>
    <name evidence="5" type="ORF">MDA_GLEAN10003113</name>
</gene>
<dbReference type="InterPro" id="IPR001909">
    <property type="entry name" value="KRAB"/>
</dbReference>
<feature type="repeat" description="HEAT" evidence="3">
    <location>
        <begin position="620"/>
        <end position="658"/>
    </location>
</feature>
<dbReference type="EMBL" id="KB113698">
    <property type="protein sequence ID" value="ELK23336.1"/>
    <property type="molecule type" value="Genomic_DNA"/>
</dbReference>
<dbReference type="InterPro" id="IPR000357">
    <property type="entry name" value="HEAT"/>
</dbReference>
<feature type="repeat" description="HEAT" evidence="3">
    <location>
        <begin position="447"/>
        <end position="485"/>
    </location>
</feature>
<dbReference type="Pfam" id="PF02985">
    <property type="entry name" value="HEAT"/>
    <property type="match status" value="3"/>
</dbReference>
<dbReference type="SUPFAM" id="SSF109640">
    <property type="entry name" value="KRAB domain (Kruppel-associated box)"/>
    <property type="match status" value="1"/>
</dbReference>
<dbReference type="CDD" id="cd07765">
    <property type="entry name" value="KRAB_A-box"/>
    <property type="match status" value="1"/>
</dbReference>
<dbReference type="GO" id="GO:0006355">
    <property type="term" value="P:regulation of DNA-templated transcription"/>
    <property type="evidence" value="ECO:0007669"/>
    <property type="project" value="InterPro"/>
</dbReference>
<dbReference type="Pfam" id="PF01352">
    <property type="entry name" value="KRAB"/>
    <property type="match status" value="1"/>
</dbReference>
<organism evidence="5 6">
    <name type="scientific">Myotis davidii</name>
    <name type="common">David's myotis</name>
    <dbReference type="NCBI Taxonomy" id="225400"/>
    <lineage>
        <taxon>Eukaryota</taxon>
        <taxon>Metazoa</taxon>
        <taxon>Chordata</taxon>
        <taxon>Craniata</taxon>
        <taxon>Vertebrata</taxon>
        <taxon>Euteleostomi</taxon>
        <taxon>Mammalia</taxon>
        <taxon>Eutheria</taxon>
        <taxon>Laurasiatheria</taxon>
        <taxon>Chiroptera</taxon>
        <taxon>Yangochiroptera</taxon>
        <taxon>Vespertilionidae</taxon>
        <taxon>Myotis</taxon>
    </lineage>
</organism>
<feature type="repeat" description="HEAT" evidence="3">
    <location>
        <begin position="577"/>
        <end position="614"/>
    </location>
</feature>
<feature type="repeat" description="HEAT" evidence="3">
    <location>
        <begin position="815"/>
        <end position="853"/>
    </location>
</feature>
<evidence type="ECO:0000256" key="1">
    <source>
        <dbReference type="ARBA" id="ARBA00022737"/>
    </source>
</evidence>
<dbReference type="Pfam" id="PF22646">
    <property type="entry name" value="PPP2R1A-like_HEAT"/>
    <property type="match status" value="1"/>
</dbReference>
<evidence type="ECO:0000313" key="6">
    <source>
        <dbReference type="Proteomes" id="UP000010556"/>
    </source>
</evidence>
<feature type="repeat" description="HEAT" evidence="3">
    <location>
        <begin position="538"/>
        <end position="576"/>
    </location>
</feature>
<dbReference type="GO" id="GO:0005634">
    <property type="term" value="C:nucleus"/>
    <property type="evidence" value="ECO:0007669"/>
    <property type="project" value="TreeGrafter"/>
</dbReference>
<evidence type="ECO:0000256" key="3">
    <source>
        <dbReference type="PROSITE-ProRule" id="PRU00103"/>
    </source>
</evidence>
<dbReference type="GO" id="GO:0019888">
    <property type="term" value="F:protein phosphatase regulator activity"/>
    <property type="evidence" value="ECO:0007669"/>
    <property type="project" value="TreeGrafter"/>
</dbReference>
<evidence type="ECO:0000313" key="5">
    <source>
        <dbReference type="EMBL" id="ELK23336.1"/>
    </source>
</evidence>
<dbReference type="FunFam" id="1.25.10.10:FF:000011">
    <property type="entry name" value="Serine/threonine-protein phosphatase 2A regulatory subunit A alpha isoform"/>
    <property type="match status" value="1"/>
</dbReference>
<dbReference type="InterPro" id="IPR036051">
    <property type="entry name" value="KRAB_dom_sf"/>
</dbReference>
<dbReference type="SMART" id="SM00349">
    <property type="entry name" value="KRAB"/>
    <property type="match status" value="1"/>
</dbReference>
<accession>L5LBT3</accession>
<dbReference type="eggNOG" id="KOG1721">
    <property type="taxonomic scope" value="Eukaryota"/>
</dbReference>
<dbReference type="GO" id="GO:0005829">
    <property type="term" value="C:cytosol"/>
    <property type="evidence" value="ECO:0007669"/>
    <property type="project" value="TreeGrafter"/>
</dbReference>
<feature type="repeat" description="HEAT" evidence="3">
    <location>
        <begin position="408"/>
        <end position="446"/>
    </location>
</feature>
<feature type="domain" description="KRAB" evidence="4">
    <location>
        <begin position="108"/>
        <end position="179"/>
    </location>
</feature>
<dbReference type="Proteomes" id="UP000010556">
    <property type="component" value="Unassembled WGS sequence"/>
</dbReference>
<reference evidence="6" key="1">
    <citation type="journal article" date="2013" name="Science">
        <title>Comparative analysis of bat genomes provides insight into the evolution of flight and immunity.</title>
        <authorList>
            <person name="Zhang G."/>
            <person name="Cowled C."/>
            <person name="Shi Z."/>
            <person name="Huang Z."/>
            <person name="Bishop-Lilly K.A."/>
            <person name="Fang X."/>
            <person name="Wynne J.W."/>
            <person name="Xiong Z."/>
            <person name="Baker M.L."/>
            <person name="Zhao W."/>
            <person name="Tachedjian M."/>
            <person name="Zhu Y."/>
            <person name="Zhou P."/>
            <person name="Jiang X."/>
            <person name="Ng J."/>
            <person name="Yang L."/>
            <person name="Wu L."/>
            <person name="Xiao J."/>
            <person name="Feng Y."/>
            <person name="Chen Y."/>
            <person name="Sun X."/>
            <person name="Zhang Y."/>
            <person name="Marsh G.A."/>
            <person name="Crameri G."/>
            <person name="Broder C.C."/>
            <person name="Frey K.G."/>
            <person name="Wang L.F."/>
            <person name="Wang J."/>
        </authorList>
    </citation>
    <scope>NUCLEOTIDE SEQUENCE [LARGE SCALE GENOMIC DNA]</scope>
</reference>
<dbReference type="InterPro" id="IPR051023">
    <property type="entry name" value="PP2A_Regulatory_Subunit_A"/>
</dbReference>
<dbReference type="InterPro" id="IPR011989">
    <property type="entry name" value="ARM-like"/>
</dbReference>
<dbReference type="PROSITE" id="PS50805">
    <property type="entry name" value="KRAB"/>
    <property type="match status" value="1"/>
</dbReference>
<feature type="repeat" description="HEAT" evidence="3">
    <location>
        <begin position="698"/>
        <end position="736"/>
    </location>
</feature>
<dbReference type="SUPFAM" id="SSF48371">
    <property type="entry name" value="ARM repeat"/>
    <property type="match status" value="1"/>
</dbReference>
<dbReference type="InterPro" id="IPR016024">
    <property type="entry name" value="ARM-type_fold"/>
</dbReference>
<dbReference type="GO" id="GO:0007059">
    <property type="term" value="P:chromosome segregation"/>
    <property type="evidence" value="ECO:0007669"/>
    <property type="project" value="TreeGrafter"/>
</dbReference>
<dbReference type="InterPro" id="IPR021133">
    <property type="entry name" value="HEAT_type_2"/>
</dbReference>
<sequence length="918" mass="102476">MAASVAAQRLRRRHIAAESRPRVTCYCQRPRSRSATVEEQTGPAAGEVREEIPHVRSSCNFLGESRCDVCTWCREELGMITGVGREGRSAREEVAKGNYTDTGFEESLTFDDVAVEFTSEEWQLLDPDQKDLYRDVMMENYSHLMALGYQAPKPDVLSKLERGEELWIVQDELHCPVFPELNQVDDPLHYHLQNRSLQNSVEQCCEHNISTNVNQSEGHFLLKQNHDMFEICEKCLKSNSSVSCTPPTGHQPCNPGMCPSGESNPDIQLRLNSIKKLSTIALALGVERTRSELLPFLTDTIYDEDEVLLALAEQLGTFTTLVGGPEYVHCLLPPLESLATVEETVVRDKAVESLRAISHEHSPSDLEAHFVPLVKRLAGGDWFTSRTSACGLFSVCYPRVSSAVKAELRQYFRNLCSDDTPMVRRAAASKLGEFAKVLELDNVKSEIIPMFSNLASDEQDSVRLLAVEACVNIAQLLPQEDLEALVMPTLRQAAEDKSWRVRYMVADKFTEDSVRLLAVEACVNIAQLLPQEDLEALVMPTLRQAAEDKSWRVRYMVADKFTELQKAVGPEITKTDLVPAFQNLMKDCEAEVRAAASHKVKEFCENLSADCRENVIMTQILPCIKELVSDANQHVKSALASVIMGLSPILGKDNTIEHLLPLFLAQLKDECPEVRLNIISNLDCVNEVIGIRQLSQSLLPAIVELAEDAKWRVRLAIIEYMPLLAGQLGVEFFDEKLNSLCMAWLVDHVYAIREAATSNLKKLVEKFGKEWAHATIIPKVLAMSGDPNYLHRMTTLFCINVLSEVCGQDITTKHMLPTVLRMAGDPVANVRFNVAKSLQKIGPILDNSTLQSEVKPILEKLTQDQDVDVNTLQSEVKPILEKLTQDQDVDVKYFAQEALSGKALRTWGLGEGGVQGST</sequence>